<organism evidence="1">
    <name type="scientific">uncultured Dysgonomonas sp</name>
    <dbReference type="NCBI Taxonomy" id="206096"/>
    <lineage>
        <taxon>Bacteria</taxon>
        <taxon>Pseudomonadati</taxon>
        <taxon>Bacteroidota</taxon>
        <taxon>Bacteroidia</taxon>
        <taxon>Bacteroidales</taxon>
        <taxon>Dysgonomonadaceae</taxon>
        <taxon>Dysgonomonas</taxon>
        <taxon>environmental samples</taxon>
    </lineage>
</organism>
<dbReference type="AlphaFoldDB" id="A0A212K7X7"/>
<evidence type="ECO:0000313" key="1">
    <source>
        <dbReference type="EMBL" id="SBW07813.1"/>
    </source>
</evidence>
<name>A0A212K7X7_9BACT</name>
<accession>A0A212K7X7</accession>
<sequence>MIANSNSKAQRKNILIFNIKINQITSILYLSLQKQKDDA</sequence>
<dbReference type="EMBL" id="FLUL01000001">
    <property type="protein sequence ID" value="SBW07813.1"/>
    <property type="molecule type" value="Genomic_DNA"/>
</dbReference>
<proteinExistence type="predicted"/>
<reference evidence="1" key="1">
    <citation type="submission" date="2016-04" db="EMBL/GenBank/DDBJ databases">
        <authorList>
            <person name="Evans L.H."/>
            <person name="Alamgir A."/>
            <person name="Owens N."/>
            <person name="Weber N.D."/>
            <person name="Virtaneva K."/>
            <person name="Barbian K."/>
            <person name="Babar A."/>
            <person name="Rosenke K."/>
        </authorList>
    </citation>
    <scope>NUCLEOTIDE SEQUENCE</scope>
    <source>
        <strain evidence="1">86-2</strain>
    </source>
</reference>
<gene>
    <name evidence="1" type="ORF">KL86DYS2_13229</name>
</gene>
<protein>
    <submittedName>
        <fullName evidence="1">Uncharacterized protein</fullName>
    </submittedName>
</protein>